<reference evidence="2 3" key="1">
    <citation type="submission" date="2021-04" db="EMBL/GenBank/DDBJ databases">
        <authorList>
            <person name="Tang X."/>
            <person name="Zhou X."/>
            <person name="Chen X."/>
            <person name="Cernava T."/>
            <person name="Zhang C."/>
        </authorList>
    </citation>
    <scope>NUCLEOTIDE SEQUENCE [LARGE SCALE GENOMIC DNA]</scope>
    <source>
        <strain evidence="2 3">BH-SS-21</strain>
        <plasmid evidence="2">p2</plasmid>
    </source>
</reference>
<dbReference type="PRINTS" id="PR00598">
    <property type="entry name" value="HTHMARR"/>
</dbReference>
<dbReference type="PANTHER" id="PTHR33164:SF106">
    <property type="entry name" value="TRANSCRIPTIONAL REGULATORY PROTEIN"/>
    <property type="match status" value="1"/>
</dbReference>
<evidence type="ECO:0000313" key="2">
    <source>
        <dbReference type="EMBL" id="MBQ0855642.1"/>
    </source>
</evidence>
<feature type="domain" description="HTH marR-type" evidence="1">
    <location>
        <begin position="1"/>
        <end position="153"/>
    </location>
</feature>
<dbReference type="InterPro" id="IPR000835">
    <property type="entry name" value="HTH_MarR-typ"/>
</dbReference>
<name>A0A941BDB7_9ACTN</name>
<dbReference type="Pfam" id="PF01047">
    <property type="entry name" value="MarR"/>
    <property type="match status" value="1"/>
</dbReference>
<gene>
    <name evidence="2" type="ORF">J8N05_46640</name>
</gene>
<dbReference type="Proteomes" id="UP000677413">
    <property type="component" value="Unassembled WGS sequence"/>
</dbReference>
<dbReference type="InterPro" id="IPR036388">
    <property type="entry name" value="WH-like_DNA-bd_sf"/>
</dbReference>
<keyword evidence="3" id="KW-1185">Reference proteome</keyword>
<comment type="caution">
    <text evidence="2">The sequence shown here is derived from an EMBL/GenBank/DDBJ whole genome shotgun (WGS) entry which is preliminary data.</text>
</comment>
<keyword evidence="2" id="KW-0614">Plasmid</keyword>
<dbReference type="Gene3D" id="1.10.10.10">
    <property type="entry name" value="Winged helix-like DNA-binding domain superfamily/Winged helix DNA-binding domain"/>
    <property type="match status" value="1"/>
</dbReference>
<dbReference type="GO" id="GO:0006950">
    <property type="term" value="P:response to stress"/>
    <property type="evidence" value="ECO:0007669"/>
    <property type="project" value="TreeGrafter"/>
</dbReference>
<accession>A0A941BDB7</accession>
<evidence type="ECO:0000313" key="3">
    <source>
        <dbReference type="Proteomes" id="UP000677413"/>
    </source>
</evidence>
<dbReference type="SMART" id="SM00347">
    <property type="entry name" value="HTH_MARR"/>
    <property type="match status" value="1"/>
</dbReference>
<dbReference type="GO" id="GO:0003700">
    <property type="term" value="F:DNA-binding transcription factor activity"/>
    <property type="evidence" value="ECO:0007669"/>
    <property type="project" value="InterPro"/>
</dbReference>
<protein>
    <submittedName>
        <fullName evidence="2">MarR family transcriptional regulator</fullName>
    </submittedName>
</protein>
<evidence type="ECO:0000259" key="1">
    <source>
        <dbReference type="PROSITE" id="PS50995"/>
    </source>
</evidence>
<dbReference type="InterPro" id="IPR036390">
    <property type="entry name" value="WH_DNA-bd_sf"/>
</dbReference>
<organism evidence="2 3">
    <name type="scientific">Streptomyces liliiviolaceus</name>
    <dbReference type="NCBI Taxonomy" id="2823109"/>
    <lineage>
        <taxon>Bacteria</taxon>
        <taxon>Bacillati</taxon>
        <taxon>Actinomycetota</taxon>
        <taxon>Actinomycetes</taxon>
        <taxon>Kitasatosporales</taxon>
        <taxon>Streptomycetaceae</taxon>
        <taxon>Streptomyces</taxon>
    </lineage>
</organism>
<dbReference type="SUPFAM" id="SSF46785">
    <property type="entry name" value="Winged helix' DNA-binding domain"/>
    <property type="match status" value="1"/>
</dbReference>
<dbReference type="EMBL" id="JAGPYQ010000003">
    <property type="protein sequence ID" value="MBQ0855642.1"/>
    <property type="molecule type" value="Genomic_DNA"/>
</dbReference>
<sequence length="167" mass="18337">MVPRVADPLTEDWEPAQVAVMEALRDWAVGFAELNQHMSTWMKLPTSDAHALGQIIWAAQGGEPLSPARLARRIGMTSGATTVLLNRLEQAQMLVRSREHTDRRRVTLRPTAAAQEQARAFMAAAGVEIAAVLRQTETEELDTAIAVLRRMNEAVGRANDRLGNATT</sequence>
<dbReference type="PROSITE" id="PS50995">
    <property type="entry name" value="HTH_MARR_2"/>
    <property type="match status" value="1"/>
</dbReference>
<dbReference type="AlphaFoldDB" id="A0A941BDB7"/>
<dbReference type="PANTHER" id="PTHR33164">
    <property type="entry name" value="TRANSCRIPTIONAL REGULATOR, MARR FAMILY"/>
    <property type="match status" value="1"/>
</dbReference>
<geneLocation type="plasmid" evidence="2">
    <name>p2</name>
</geneLocation>
<dbReference type="InterPro" id="IPR039422">
    <property type="entry name" value="MarR/SlyA-like"/>
</dbReference>
<proteinExistence type="predicted"/>